<evidence type="ECO:0000313" key="2">
    <source>
        <dbReference type="Proteomes" id="UP000001978"/>
    </source>
</evidence>
<evidence type="ECO:0000313" key="1">
    <source>
        <dbReference type="EMBL" id="CCA62852.1"/>
    </source>
</evidence>
<organism evidence="1 2">
    <name type="scientific">Clostridioides difficile (strain 630)</name>
    <name type="common">Peptoclostridium difficile</name>
    <dbReference type="NCBI Taxonomy" id="272563"/>
    <lineage>
        <taxon>Bacteria</taxon>
        <taxon>Bacillati</taxon>
        <taxon>Bacillota</taxon>
        <taxon>Clostridia</taxon>
        <taxon>Peptostreptococcales</taxon>
        <taxon>Peptostreptococcaceae</taxon>
        <taxon>Clostridioides</taxon>
    </lineage>
</organism>
<dbReference type="Proteomes" id="UP000001978">
    <property type="component" value="Chromosome"/>
</dbReference>
<reference key="2">
    <citation type="submission" date="2006-06" db="EMBL/GenBank/DDBJ databases">
        <title>Reannotation of the genome sequence of Clostridium difficile strain 630.</title>
        <authorList>
            <person name="Monot M."/>
            <person name="Boursaux-Eude C."/>
            <person name="Thibonnier M."/>
            <person name="Vallenet D."/>
            <person name="Moszer I."/>
            <person name="Medigue C."/>
            <person name="Martin-Verstraete I.and.Dupuy.B."/>
        </authorList>
    </citation>
    <scope>NUCLEOTIDE SEQUENCE</scope>
    <source>
        <strain>630</strain>
    </source>
</reference>
<protein>
    <submittedName>
        <fullName evidence="1">Uncharacterized protein</fullName>
    </submittedName>
</protein>
<accession>F3Y648</accession>
<dbReference type="EnsemblBacteria" id="CCA62852">
    <property type="protein sequence ID" value="CCA62852"/>
    <property type="gene ID" value="CD630_20751"/>
</dbReference>
<proteinExistence type="predicted"/>
<dbReference type="EMBL" id="AM180355">
    <property type="protein sequence ID" value="CCA62852.1"/>
    <property type="molecule type" value="Genomic_DNA"/>
</dbReference>
<dbReference type="KEGG" id="cdf:CD630_20751"/>
<dbReference type="BioCyc" id="PDIF272563:G12WB-2227-MONOMER"/>
<dbReference type="AlphaFoldDB" id="F3Y648"/>
<name>F3Y648_CLOD6</name>
<sequence length="25" mass="2990">MDIWSPSLEIGRSNDYLEREYTISD</sequence>
<reference evidence="1 2" key="1">
    <citation type="journal article" date="2006" name="Nat. Genet.">
        <title>The multidrug-resistant human pathogen Clostridium difficile has a highly mobile, mosaic genome.</title>
        <authorList>
            <person name="Sebaihia M."/>
            <person name="Wren B.W."/>
            <person name="Mullany P."/>
            <person name="Fairweather N.F."/>
            <person name="Minton N."/>
            <person name="Stabler R."/>
            <person name="Thomson N.R."/>
            <person name="Roberts A.P."/>
            <person name="Cerdeno-Tarraga A.M."/>
            <person name="Wang H."/>
            <person name="Holden M.T.G."/>
            <person name="Wright A."/>
            <person name="Churcher C."/>
            <person name="Quail M.A."/>
            <person name="Baker S."/>
            <person name="Bason N."/>
            <person name="Brooks K."/>
            <person name="Chillingworth T."/>
            <person name="Cronin A."/>
            <person name="Davis P."/>
            <person name="Dowd L."/>
            <person name="Fraser A."/>
            <person name="Feltwell T."/>
            <person name="Hance Z."/>
            <person name="Holroyd S."/>
            <person name="Jagels K."/>
            <person name="Moule S."/>
            <person name="Mungall K."/>
            <person name="Price C."/>
            <person name="Rabbinowitsch R."/>
            <person name="Sharp S."/>
            <person name="Simmonds M."/>
            <person name="Steven K."/>
            <person name="Unwin L."/>
            <person name="Whithead S."/>
            <person name="Dupuy B."/>
            <person name="Dougan G."/>
            <person name="Barrell B.and.Parkhill.J."/>
        </authorList>
    </citation>
    <scope>NUCLEOTIDE SEQUENCE [LARGE SCALE GENOMIC DNA]</scope>
    <source>
        <strain evidence="1 2">630</strain>
    </source>
</reference>
<gene>
    <name evidence="1" type="ordered locus">CD630_20751</name>
</gene>